<keyword evidence="4" id="KW-0539">Nucleus</keyword>
<dbReference type="Pfam" id="PF04082">
    <property type="entry name" value="Fungal_trans"/>
    <property type="match status" value="1"/>
</dbReference>
<dbReference type="EMBL" id="JADCTT010000001">
    <property type="protein sequence ID" value="KAF9760048.1"/>
    <property type="molecule type" value="Genomic_DNA"/>
</dbReference>
<gene>
    <name evidence="6" type="ORF">IM811_001742</name>
</gene>
<dbReference type="AlphaFoldDB" id="A0A8H7NPL6"/>
<protein>
    <recommendedName>
        <fullName evidence="5">Xylanolytic transcriptional activator regulatory domain-containing protein</fullName>
    </recommendedName>
</protein>
<dbReference type="GO" id="GO:0005634">
    <property type="term" value="C:nucleus"/>
    <property type="evidence" value="ECO:0007669"/>
    <property type="project" value="UniProtKB-SubCell"/>
</dbReference>
<evidence type="ECO:0000256" key="2">
    <source>
        <dbReference type="ARBA" id="ARBA00022723"/>
    </source>
</evidence>
<dbReference type="PANTHER" id="PTHR46910:SF3">
    <property type="entry name" value="HALOTOLERANCE PROTEIN 9-RELATED"/>
    <property type="match status" value="1"/>
</dbReference>
<comment type="caution">
    <text evidence="6">The sequence shown here is derived from an EMBL/GenBank/DDBJ whole genome shotgun (WGS) entry which is preliminary data.</text>
</comment>
<accession>A0A8H7NPL6</accession>
<dbReference type="PANTHER" id="PTHR46910">
    <property type="entry name" value="TRANSCRIPTION FACTOR PDR1"/>
    <property type="match status" value="1"/>
</dbReference>
<evidence type="ECO:0000313" key="7">
    <source>
        <dbReference type="Proteomes" id="UP000616885"/>
    </source>
</evidence>
<comment type="subcellular location">
    <subcellularLocation>
        <location evidence="1">Nucleus</location>
    </subcellularLocation>
</comment>
<feature type="domain" description="Xylanolytic transcriptional activator regulatory" evidence="5">
    <location>
        <begin position="145"/>
        <end position="310"/>
    </location>
</feature>
<evidence type="ECO:0000256" key="4">
    <source>
        <dbReference type="ARBA" id="ARBA00023242"/>
    </source>
</evidence>
<dbReference type="InterPro" id="IPR050987">
    <property type="entry name" value="AtrR-like"/>
</dbReference>
<evidence type="ECO:0000313" key="6">
    <source>
        <dbReference type="EMBL" id="KAF9760048.1"/>
    </source>
</evidence>
<name>A0A8H7NPL6_BIOOC</name>
<dbReference type="GO" id="GO:0003700">
    <property type="term" value="F:DNA-binding transcription factor activity"/>
    <property type="evidence" value="ECO:0007669"/>
    <property type="project" value="InterPro"/>
</dbReference>
<dbReference type="CDD" id="cd12148">
    <property type="entry name" value="fungal_TF_MHR"/>
    <property type="match status" value="1"/>
</dbReference>
<reference evidence="6" key="1">
    <citation type="submission" date="2020-10" db="EMBL/GenBank/DDBJ databases">
        <title>High-Quality Genome Resource of Clonostachys rosea strain S41 by Oxford Nanopore Long-Read Sequencing.</title>
        <authorList>
            <person name="Wang H."/>
        </authorList>
    </citation>
    <scope>NUCLEOTIDE SEQUENCE</scope>
    <source>
        <strain evidence="6">S41</strain>
    </source>
</reference>
<dbReference type="GO" id="GO:0003677">
    <property type="term" value="F:DNA binding"/>
    <property type="evidence" value="ECO:0007669"/>
    <property type="project" value="UniProtKB-KW"/>
</dbReference>
<dbReference type="GO" id="GO:0006351">
    <property type="term" value="P:DNA-templated transcription"/>
    <property type="evidence" value="ECO:0007669"/>
    <property type="project" value="InterPro"/>
</dbReference>
<proteinExistence type="predicted"/>
<evidence type="ECO:0000256" key="1">
    <source>
        <dbReference type="ARBA" id="ARBA00004123"/>
    </source>
</evidence>
<keyword evidence="3" id="KW-0238">DNA-binding</keyword>
<evidence type="ECO:0000256" key="3">
    <source>
        <dbReference type="ARBA" id="ARBA00023125"/>
    </source>
</evidence>
<evidence type="ECO:0000259" key="5">
    <source>
        <dbReference type="Pfam" id="PF04082"/>
    </source>
</evidence>
<dbReference type="InterPro" id="IPR007219">
    <property type="entry name" value="XnlR_reg_dom"/>
</dbReference>
<sequence>MPFARRNVQVGAPNKRHDKSYVRSLELQVKHLSSLLQGPGNSTSEHNDTLAAARLTSPVVCRSASGRSDRALRDFSSLNWRCSVPFGEGELLFSGPGRFTTPSVSSLARFSGLIEKPRHLASDEALDLIEQFSHQLNLKNRMKDFFLQFINVHYQFVEPTWLAFHSDFPRVDPDFQLLYSAVFAVSAHCLHVSADIQNALMVYAESLVMPCFRAKACLPVMKAISILAWFKQTLLSRSDGFAYQYMALGLSPNLKLDELPSSFSATGNEFDQNHIHRIKAFWSLFLIERTSTPGLGLPKAIPWDYNHAPLSACLSLSLDDCPSLYFKHHCKLLQLRHLFIETCYMPGFGSLEVEDQKVQLRRASEALIAFRQPTNECTHVNTSTRCSTLRTVLWISYHAAIIDLYRPFLDRSWASRVDSMMTPLEALTTASDSIAGLLGRLGTGTEVQNMPPFVIYHILRAALFRLGWSTVSAIGKANDSKHPNVLRLRVLRSSLERILVSPLLQWHPVFLRTFVATILPGLFLPDRVVVKKIKPGWLDDFENERPFTNSFKASRAM</sequence>
<keyword evidence="2" id="KW-0479">Metal-binding</keyword>
<organism evidence="6 7">
    <name type="scientific">Bionectria ochroleuca</name>
    <name type="common">Gliocladium roseum</name>
    <dbReference type="NCBI Taxonomy" id="29856"/>
    <lineage>
        <taxon>Eukaryota</taxon>
        <taxon>Fungi</taxon>
        <taxon>Dikarya</taxon>
        <taxon>Ascomycota</taxon>
        <taxon>Pezizomycotina</taxon>
        <taxon>Sordariomycetes</taxon>
        <taxon>Hypocreomycetidae</taxon>
        <taxon>Hypocreales</taxon>
        <taxon>Bionectriaceae</taxon>
        <taxon>Clonostachys</taxon>
    </lineage>
</organism>
<dbReference type="GO" id="GO:0008270">
    <property type="term" value="F:zinc ion binding"/>
    <property type="evidence" value="ECO:0007669"/>
    <property type="project" value="InterPro"/>
</dbReference>
<dbReference type="Proteomes" id="UP000616885">
    <property type="component" value="Unassembled WGS sequence"/>
</dbReference>